<feature type="region of interest" description="Disordered" evidence="1">
    <location>
        <begin position="507"/>
        <end position="565"/>
    </location>
</feature>
<name>A0ABY0V6J5_9ACTO</name>
<sequence>MHTVPAISRQRFFRYAGATLVTAIMTIGAALSTTPPTHAAPDDGKTVATLGHIDAPKTYWEGGTFVLKNEAHGKVYPLEQTVNWVGKGYNDTTQAQQFIYHVPDDPEVRFLRDTSATWYMAPQLPGWNQAPIWAGFGADADIPIEQFAGRTFTLDLVDFDGPGRMELMNYTTLGPLKILTRLISSHNPDLRSTWLTAGSHTHNMTLFSKPGRYTATYRVTARSADGTLIASRKYPHVWQVGGSQPGSTPSASLSDQFAAASDAPPQAGTYSLTVRPHHGRDNDGDDQLTDLVASVPEGASGTVTFLIDGYFLAEVPVKDGRATWPEMLGNTTSSLQAVFIPADGTHARWVSPEVSYSTGDAAATVSSPASAQGLPQPASHDPAPAFSTDAYTPTDLGFALTLTPEDGETFSTTIRFNDPKIRATLRGGYYEAGANNPTCGLEPSEMVSGSKGAATASITYMQSDCDGMSLKFTVLPHALIGALPTEVTIPTPVNTAQPLTYSGTLRAASPAAPADPDSDPSDAAGTDGKPGGSETGTDPGSNPGAKPGTAPGTDSDSPHTQADPRLILNDGHVDIQARLEANGRLGIALKDDTRQHAHSSQVRELSSVAFALDDNTRRSTPRTPSGAANGPNFLPTPPAKYYLLDQEQRQGALWPGWSTTEVDAERAESLTLHLEPRSIPKGASYHVFTLGTFGETTELINSTREMTSITMPANIHAHAAWAFTQPGVYLLDASYSGTIDGAPASSGKQCLTVLVGHQAILDHRSGKTPSCADTPTAGTPTPDTPAGGAPSSESQPTDSGKTKTDGADAGTTPQDAAGAQSTGEQHASASASGAPLASVTPLGTQRLASSGAHGGMVAGALILAALGCACVARHPRCS</sequence>
<keyword evidence="2" id="KW-0812">Transmembrane</keyword>
<accession>A0ABY0V6J5</accession>
<dbReference type="EMBL" id="LT629792">
    <property type="protein sequence ID" value="SDT90609.1"/>
    <property type="molecule type" value="Genomic_DNA"/>
</dbReference>
<feature type="compositionally biased region" description="Polar residues" evidence="1">
    <location>
        <begin position="811"/>
        <end position="825"/>
    </location>
</feature>
<dbReference type="InterPro" id="IPR022435">
    <property type="entry name" value="Surface-anchored_actinobac"/>
</dbReference>
<evidence type="ECO:0000313" key="3">
    <source>
        <dbReference type="EMBL" id="SDT90609.1"/>
    </source>
</evidence>
<evidence type="ECO:0000256" key="2">
    <source>
        <dbReference type="SAM" id="Phobius"/>
    </source>
</evidence>
<gene>
    <name evidence="3" type="ORF">SAMN04489714_0764</name>
</gene>
<keyword evidence="2" id="KW-0472">Membrane</keyword>
<organism evidence="3 4">
    <name type="scientific">Schaalia radingae</name>
    <dbReference type="NCBI Taxonomy" id="131110"/>
    <lineage>
        <taxon>Bacteria</taxon>
        <taxon>Bacillati</taxon>
        <taxon>Actinomycetota</taxon>
        <taxon>Actinomycetes</taxon>
        <taxon>Actinomycetales</taxon>
        <taxon>Actinomycetaceae</taxon>
        <taxon>Schaalia</taxon>
    </lineage>
</organism>
<feature type="compositionally biased region" description="Low complexity" evidence="1">
    <location>
        <begin position="772"/>
        <end position="790"/>
    </location>
</feature>
<keyword evidence="4" id="KW-1185">Reference proteome</keyword>
<keyword evidence="2" id="KW-1133">Transmembrane helix</keyword>
<reference evidence="3 4" key="1">
    <citation type="submission" date="2016-10" db="EMBL/GenBank/DDBJ databases">
        <authorList>
            <person name="Varghese N."/>
            <person name="Submissions S."/>
        </authorList>
    </citation>
    <scope>NUCLEOTIDE SEQUENCE [LARGE SCALE GENOMIC DNA]</scope>
    <source>
        <strain evidence="3 4">DSM 9169</strain>
    </source>
</reference>
<dbReference type="Proteomes" id="UP000198976">
    <property type="component" value="Chromosome I"/>
</dbReference>
<feature type="region of interest" description="Disordered" evidence="1">
    <location>
        <begin position="764"/>
        <end position="837"/>
    </location>
</feature>
<evidence type="ECO:0000313" key="4">
    <source>
        <dbReference type="Proteomes" id="UP000198976"/>
    </source>
</evidence>
<evidence type="ECO:0000256" key="1">
    <source>
        <dbReference type="SAM" id="MobiDB-lite"/>
    </source>
</evidence>
<proteinExistence type="predicted"/>
<feature type="transmembrane region" description="Helical" evidence="2">
    <location>
        <begin position="12"/>
        <end position="31"/>
    </location>
</feature>
<feature type="compositionally biased region" description="Polar residues" evidence="1">
    <location>
        <begin position="241"/>
        <end position="255"/>
    </location>
</feature>
<feature type="region of interest" description="Disordered" evidence="1">
    <location>
        <begin position="613"/>
        <end position="634"/>
    </location>
</feature>
<feature type="compositionally biased region" description="Low complexity" evidence="1">
    <location>
        <begin position="827"/>
        <end position="837"/>
    </location>
</feature>
<feature type="region of interest" description="Disordered" evidence="1">
    <location>
        <begin position="241"/>
        <end position="286"/>
    </location>
</feature>
<dbReference type="NCBIfam" id="TIGR03769">
    <property type="entry name" value="P_ac_wall_RPT"/>
    <property type="match status" value="2"/>
</dbReference>
<protein>
    <submittedName>
        <fullName evidence="3">Surface-anchored protein</fullName>
    </submittedName>
</protein>
<dbReference type="NCBIfam" id="NF038134">
    <property type="entry name" value="choice_anch_M"/>
    <property type="match status" value="2"/>
</dbReference>